<organism evidence="2 3">
    <name type="scientific">Exophiala dermatitidis</name>
    <name type="common">Black yeast-like fungus</name>
    <name type="synonym">Wangiella dermatitidis</name>
    <dbReference type="NCBI Taxonomy" id="5970"/>
    <lineage>
        <taxon>Eukaryota</taxon>
        <taxon>Fungi</taxon>
        <taxon>Dikarya</taxon>
        <taxon>Ascomycota</taxon>
        <taxon>Pezizomycotina</taxon>
        <taxon>Eurotiomycetes</taxon>
        <taxon>Chaetothyriomycetidae</taxon>
        <taxon>Chaetothyriales</taxon>
        <taxon>Herpotrichiellaceae</taxon>
        <taxon>Exophiala</taxon>
    </lineage>
</organism>
<dbReference type="AlphaFoldDB" id="A0AAN6EZ15"/>
<dbReference type="Proteomes" id="UP001161757">
    <property type="component" value="Unassembled WGS sequence"/>
</dbReference>
<evidence type="ECO:0000313" key="2">
    <source>
        <dbReference type="EMBL" id="KAJ8992951.1"/>
    </source>
</evidence>
<keyword evidence="1" id="KW-0732">Signal</keyword>
<reference evidence="2" key="1">
    <citation type="submission" date="2023-01" db="EMBL/GenBank/DDBJ databases">
        <title>Exophiala dermititidis isolated from Cystic Fibrosis Patient.</title>
        <authorList>
            <person name="Kurbessoian T."/>
            <person name="Crocker A."/>
            <person name="Murante D."/>
            <person name="Hogan D.A."/>
            <person name="Stajich J.E."/>
        </authorList>
    </citation>
    <scope>NUCLEOTIDE SEQUENCE</scope>
    <source>
        <strain evidence="2">Ex8</strain>
    </source>
</reference>
<proteinExistence type="predicted"/>
<evidence type="ECO:0000313" key="3">
    <source>
        <dbReference type="Proteomes" id="UP001161757"/>
    </source>
</evidence>
<protein>
    <recommendedName>
        <fullName evidence="4">Secreted protein</fullName>
    </recommendedName>
</protein>
<name>A0AAN6EZ15_EXODE</name>
<evidence type="ECO:0008006" key="4">
    <source>
        <dbReference type="Google" id="ProtNLM"/>
    </source>
</evidence>
<sequence length="103" mass="12011">MCNTGFDLWVEATLCLCLVLSNRITPFFTSCPRLKFWMDQAWRESNYTVCPGTGTEQHIQAQRNTKRKRLGWVVARLDYAQDYLTVRTSVLFSFLGFDSLIDF</sequence>
<comment type="caution">
    <text evidence="2">The sequence shown here is derived from an EMBL/GenBank/DDBJ whole genome shotgun (WGS) entry which is preliminary data.</text>
</comment>
<dbReference type="EMBL" id="JAJGCB010000004">
    <property type="protein sequence ID" value="KAJ8992951.1"/>
    <property type="molecule type" value="Genomic_DNA"/>
</dbReference>
<feature type="chain" id="PRO_5042983473" description="Secreted protein" evidence="1">
    <location>
        <begin position="22"/>
        <end position="103"/>
    </location>
</feature>
<gene>
    <name evidence="2" type="ORF">HRR80_002993</name>
</gene>
<feature type="signal peptide" evidence="1">
    <location>
        <begin position="1"/>
        <end position="21"/>
    </location>
</feature>
<accession>A0AAN6EZ15</accession>
<evidence type="ECO:0000256" key="1">
    <source>
        <dbReference type="SAM" id="SignalP"/>
    </source>
</evidence>